<gene>
    <name evidence="1" type="ordered locus">Dvul_1182</name>
</gene>
<evidence type="ECO:0000313" key="2">
    <source>
        <dbReference type="Proteomes" id="UP000009173"/>
    </source>
</evidence>
<name>A0A0H3A791_NITV4</name>
<proteinExistence type="predicted"/>
<dbReference type="AlphaFoldDB" id="A0A0H3A791"/>
<dbReference type="HOGENOM" id="CLU_796261_0_0_7"/>
<reference evidence="2" key="1">
    <citation type="journal article" date="2009" name="Environ. Microbiol.">
        <title>Contribution of mobile genetic elements to Desulfovibrio vulgaris genome plasticity.</title>
        <authorList>
            <person name="Walker C.B."/>
            <person name="Stolyar S."/>
            <person name="Chivian D."/>
            <person name="Pinel N."/>
            <person name="Gabster J.A."/>
            <person name="Dehal P.S."/>
            <person name="He Z."/>
            <person name="Yang Z.K."/>
            <person name="Yen H.C."/>
            <person name="Zhou J."/>
            <person name="Wall J.D."/>
            <person name="Hazen T.C."/>
            <person name="Arkin A.P."/>
            <person name="Stahl D.A."/>
        </authorList>
    </citation>
    <scope>NUCLEOTIDE SEQUENCE [LARGE SCALE GENOMIC DNA]</scope>
    <source>
        <strain evidence="2">DP4</strain>
    </source>
</reference>
<organism evidence="1 2">
    <name type="scientific">Nitratidesulfovibrio vulgaris (strain DP4)</name>
    <name type="common">Desulfovibrio vulgaris</name>
    <dbReference type="NCBI Taxonomy" id="391774"/>
    <lineage>
        <taxon>Bacteria</taxon>
        <taxon>Pseudomonadati</taxon>
        <taxon>Thermodesulfobacteriota</taxon>
        <taxon>Desulfovibrionia</taxon>
        <taxon>Desulfovibrionales</taxon>
        <taxon>Desulfovibrionaceae</taxon>
        <taxon>Nitratidesulfovibrio</taxon>
    </lineage>
</organism>
<evidence type="ECO:0000313" key="1">
    <source>
        <dbReference type="EMBL" id="ABM28202.1"/>
    </source>
</evidence>
<dbReference type="RefSeq" id="WP_011792122.1">
    <property type="nucleotide sequence ID" value="NC_008751.1"/>
</dbReference>
<protein>
    <submittedName>
        <fullName evidence="1">Uncharacterized protein</fullName>
    </submittedName>
</protein>
<dbReference type="Pfam" id="PF20551">
    <property type="entry name" value="DUF6765"/>
    <property type="match status" value="1"/>
</dbReference>
<accession>A0A0H3A791</accession>
<sequence>MNHEFHYWMTGIIAHAAGFDEDEAQTIAHASQYVDDNDKHLMVELPEHGGMYEAYISQTMNILKPKQTLMRIYPIFHFIPGAPEAPSARRGDGKMHILTTTPDSERANRIFDAALSDISSHRLHRIAVATHAYADTWAHQNFVGWHDAINGMSLNPLPNIGHADYAHHPDLVAHRWQDRRVLDNAVSNNERFIAAAGHIYAKFRSIPGMRPANRPWEALADDLRKAMGAESDDVTNKGEARRIAAYRRLLEMDEYSPTRWFDEAIATQVNGLDDMHTKGPTIFRDSYTFRGNHWQSTDWAHFQDAVKAHQKYCMSDMDALFSQMGIRLGDH</sequence>
<dbReference type="InterPro" id="IPR046653">
    <property type="entry name" value="DUF6765"/>
</dbReference>
<dbReference type="EMBL" id="CP000527">
    <property type="protein sequence ID" value="ABM28202.1"/>
    <property type="molecule type" value="Genomic_DNA"/>
</dbReference>
<dbReference type="Proteomes" id="UP000009173">
    <property type="component" value="Chromosome"/>
</dbReference>
<dbReference type="KEGG" id="dvl:Dvul_1182"/>